<dbReference type="Proteomes" id="UP000287527">
    <property type="component" value="Unassembled WGS sequence"/>
</dbReference>
<organism evidence="1 2">
    <name type="scientific">Flavobacterium cerinum</name>
    <dbReference type="NCBI Taxonomy" id="2502784"/>
    <lineage>
        <taxon>Bacteria</taxon>
        <taxon>Pseudomonadati</taxon>
        <taxon>Bacteroidota</taxon>
        <taxon>Flavobacteriia</taxon>
        <taxon>Flavobacteriales</taxon>
        <taxon>Flavobacteriaceae</taxon>
        <taxon>Flavobacterium</taxon>
    </lineage>
</organism>
<accession>A0A3S3R1Z5</accession>
<reference evidence="1 2" key="1">
    <citation type="submission" date="2019-01" db="EMBL/GenBank/DDBJ databases">
        <title>Flavobacterium sp. nov.,isolated from freshwater.</title>
        <authorList>
            <person name="Zhang R."/>
            <person name="Du Z.-J."/>
        </authorList>
    </citation>
    <scope>NUCLEOTIDE SEQUENCE [LARGE SCALE GENOMIC DNA]</scope>
    <source>
        <strain evidence="1 2">1E403</strain>
    </source>
</reference>
<evidence type="ECO:0000313" key="2">
    <source>
        <dbReference type="Proteomes" id="UP000287527"/>
    </source>
</evidence>
<comment type="caution">
    <text evidence="1">The sequence shown here is derived from an EMBL/GenBank/DDBJ whole genome shotgun (WGS) entry which is preliminary data.</text>
</comment>
<proteinExistence type="predicted"/>
<sequence>MKLDVFYDFISVRGYQIIIYHYSALDLLKALIEANGNTLLTNKILIYQCVTINSNPVTDEQLDKITASDLTDIMEAIGRQTTKMKIP</sequence>
<dbReference type="RefSeq" id="WP_128387943.1">
    <property type="nucleotide sequence ID" value="NZ_SBII01000001.1"/>
</dbReference>
<dbReference type="EMBL" id="SBII01000001">
    <property type="protein sequence ID" value="RWX03387.1"/>
    <property type="molecule type" value="Genomic_DNA"/>
</dbReference>
<keyword evidence="2" id="KW-1185">Reference proteome</keyword>
<dbReference type="AlphaFoldDB" id="A0A3S3R1Z5"/>
<evidence type="ECO:0000313" key="1">
    <source>
        <dbReference type="EMBL" id="RWX03387.1"/>
    </source>
</evidence>
<gene>
    <name evidence="1" type="ORF">EPI11_00210</name>
</gene>
<name>A0A3S3R1Z5_9FLAO</name>
<protein>
    <submittedName>
        <fullName evidence="1">Uncharacterized protein</fullName>
    </submittedName>
</protein>